<dbReference type="Proteomes" id="UP000800041">
    <property type="component" value="Unassembled WGS sequence"/>
</dbReference>
<gene>
    <name evidence="1" type="ORF">K402DRAFT_408270</name>
</gene>
<name>A0A6G1GKW9_9PEZI</name>
<keyword evidence="2" id="KW-1185">Reference proteome</keyword>
<proteinExistence type="predicted"/>
<accession>A0A6G1GKW9</accession>
<sequence>MTAPTPSSTTARAFQAMTHIYHLPDPVTHSNALSWRPPPLCGGHRGRYLWTDAFATLNLISLAQSTANPSYLLLAMGLILTVHDVLGRKRESVEVSTFGTSGAAAGEVGDARYPRLEGATDLDPLGGGLRIVQLAKVAWVAFAVGETGEHIDQGSGMFAPGRQNTLRLVWKKSCDLKTVVVGGEGVVDPWIGYGVYRLLQRQQQIE</sequence>
<dbReference type="EMBL" id="ML977196">
    <property type="protein sequence ID" value="KAF1981585.1"/>
    <property type="molecule type" value="Genomic_DNA"/>
</dbReference>
<evidence type="ECO:0000313" key="2">
    <source>
        <dbReference type="Proteomes" id="UP000800041"/>
    </source>
</evidence>
<dbReference type="AlphaFoldDB" id="A0A6G1GKW9"/>
<protein>
    <submittedName>
        <fullName evidence="1">Uncharacterized protein</fullName>
    </submittedName>
</protein>
<dbReference type="OrthoDB" id="302966at2759"/>
<reference evidence="1" key="1">
    <citation type="journal article" date="2020" name="Stud. Mycol.">
        <title>101 Dothideomycetes genomes: a test case for predicting lifestyles and emergence of pathogens.</title>
        <authorList>
            <person name="Haridas S."/>
            <person name="Albert R."/>
            <person name="Binder M."/>
            <person name="Bloem J."/>
            <person name="Labutti K."/>
            <person name="Salamov A."/>
            <person name="Andreopoulos B."/>
            <person name="Baker S."/>
            <person name="Barry K."/>
            <person name="Bills G."/>
            <person name="Bluhm B."/>
            <person name="Cannon C."/>
            <person name="Castanera R."/>
            <person name="Culley D."/>
            <person name="Daum C."/>
            <person name="Ezra D."/>
            <person name="Gonzalez J."/>
            <person name="Henrissat B."/>
            <person name="Kuo A."/>
            <person name="Liang C."/>
            <person name="Lipzen A."/>
            <person name="Lutzoni F."/>
            <person name="Magnuson J."/>
            <person name="Mondo S."/>
            <person name="Nolan M."/>
            <person name="Ohm R."/>
            <person name="Pangilinan J."/>
            <person name="Park H.-J."/>
            <person name="Ramirez L."/>
            <person name="Alfaro M."/>
            <person name="Sun H."/>
            <person name="Tritt A."/>
            <person name="Yoshinaga Y."/>
            <person name="Zwiers L.-H."/>
            <person name="Turgeon B."/>
            <person name="Goodwin S."/>
            <person name="Spatafora J."/>
            <person name="Crous P."/>
            <person name="Grigoriev I."/>
        </authorList>
    </citation>
    <scope>NUCLEOTIDE SEQUENCE</scope>
    <source>
        <strain evidence="1">CBS 113979</strain>
    </source>
</reference>
<organism evidence="1 2">
    <name type="scientific">Aulographum hederae CBS 113979</name>
    <dbReference type="NCBI Taxonomy" id="1176131"/>
    <lineage>
        <taxon>Eukaryota</taxon>
        <taxon>Fungi</taxon>
        <taxon>Dikarya</taxon>
        <taxon>Ascomycota</taxon>
        <taxon>Pezizomycotina</taxon>
        <taxon>Dothideomycetes</taxon>
        <taxon>Pleosporomycetidae</taxon>
        <taxon>Aulographales</taxon>
        <taxon>Aulographaceae</taxon>
    </lineage>
</organism>
<evidence type="ECO:0000313" key="1">
    <source>
        <dbReference type="EMBL" id="KAF1981585.1"/>
    </source>
</evidence>